<dbReference type="InterPro" id="IPR007076">
    <property type="entry name" value="TfoX_N"/>
</dbReference>
<dbReference type="SUPFAM" id="SSF159894">
    <property type="entry name" value="YgaC/TfoX-N like"/>
    <property type="match status" value="1"/>
</dbReference>
<reference evidence="2" key="1">
    <citation type="submission" date="2020-10" db="EMBL/GenBank/DDBJ databases">
        <authorList>
            <person name="Gilroy R."/>
        </authorList>
    </citation>
    <scope>NUCLEOTIDE SEQUENCE</scope>
    <source>
        <strain evidence="2">CHK199-13235</strain>
    </source>
</reference>
<proteinExistence type="predicted"/>
<comment type="caution">
    <text evidence="2">The sequence shown here is derived from an EMBL/GenBank/DDBJ whole genome shotgun (WGS) entry which is preliminary data.</text>
</comment>
<sequence length="107" mass="12357">MATNKDYLDFLLEQLSSLEGITYRRMMGEYLIYYRGKVAAYVCDSRFLIKPVPSAVKMLPHAEYDSINPGGRKKLLRVDNVDDRDFLTTLLDAIYEELPFPKSKSVK</sequence>
<organism evidence="2 3">
    <name type="scientific">Candidatus Merdivicinus excrementipullorum</name>
    <dbReference type="NCBI Taxonomy" id="2840867"/>
    <lineage>
        <taxon>Bacteria</taxon>
        <taxon>Bacillati</taxon>
        <taxon>Bacillota</taxon>
        <taxon>Clostridia</taxon>
        <taxon>Eubacteriales</taxon>
        <taxon>Oscillospiraceae</taxon>
        <taxon>Oscillospiraceae incertae sedis</taxon>
        <taxon>Candidatus Merdivicinus</taxon>
    </lineage>
</organism>
<protein>
    <submittedName>
        <fullName evidence="2">TfoX/Sxy family protein</fullName>
    </submittedName>
</protein>
<name>A0A9D1FL63_9FIRM</name>
<reference evidence="2" key="2">
    <citation type="journal article" date="2021" name="PeerJ">
        <title>Extensive microbial diversity within the chicken gut microbiome revealed by metagenomics and culture.</title>
        <authorList>
            <person name="Gilroy R."/>
            <person name="Ravi A."/>
            <person name="Getino M."/>
            <person name="Pursley I."/>
            <person name="Horton D.L."/>
            <person name="Alikhan N.F."/>
            <person name="Baker D."/>
            <person name="Gharbi K."/>
            <person name="Hall N."/>
            <person name="Watson M."/>
            <person name="Adriaenssens E.M."/>
            <person name="Foster-Nyarko E."/>
            <person name="Jarju S."/>
            <person name="Secka A."/>
            <person name="Antonio M."/>
            <person name="Oren A."/>
            <person name="Chaudhuri R.R."/>
            <person name="La Ragione R."/>
            <person name="Hildebrand F."/>
            <person name="Pallen M.J."/>
        </authorList>
    </citation>
    <scope>NUCLEOTIDE SEQUENCE</scope>
    <source>
        <strain evidence="2">CHK199-13235</strain>
    </source>
</reference>
<dbReference type="EMBL" id="DVJP01000028">
    <property type="protein sequence ID" value="HIS75886.1"/>
    <property type="molecule type" value="Genomic_DNA"/>
</dbReference>
<accession>A0A9D1FL63</accession>
<evidence type="ECO:0000313" key="2">
    <source>
        <dbReference type="EMBL" id="HIS75886.1"/>
    </source>
</evidence>
<dbReference type="Proteomes" id="UP000824002">
    <property type="component" value="Unassembled WGS sequence"/>
</dbReference>
<evidence type="ECO:0000259" key="1">
    <source>
        <dbReference type="Pfam" id="PF04993"/>
    </source>
</evidence>
<gene>
    <name evidence="2" type="ORF">IAB51_03650</name>
</gene>
<feature type="domain" description="TfoX N-terminal" evidence="1">
    <location>
        <begin position="13"/>
        <end position="64"/>
    </location>
</feature>
<dbReference type="Pfam" id="PF04993">
    <property type="entry name" value="TfoX_N"/>
    <property type="match status" value="1"/>
</dbReference>
<dbReference type="Gene3D" id="3.30.1460.30">
    <property type="entry name" value="YgaC/TfoX-N like chaperone"/>
    <property type="match status" value="1"/>
</dbReference>
<evidence type="ECO:0000313" key="3">
    <source>
        <dbReference type="Proteomes" id="UP000824002"/>
    </source>
</evidence>
<dbReference type="AlphaFoldDB" id="A0A9D1FL63"/>